<dbReference type="GeneID" id="67184042"/>
<feature type="domain" description="Prepilin type IV endopeptidase peptidase" evidence="3">
    <location>
        <begin position="15"/>
        <end position="114"/>
    </location>
</feature>
<dbReference type="Gene3D" id="1.20.120.1220">
    <property type="match status" value="1"/>
</dbReference>
<dbReference type="Proteomes" id="UP000006683">
    <property type="component" value="Chromosome"/>
</dbReference>
<evidence type="ECO:0000259" key="3">
    <source>
        <dbReference type="Pfam" id="PF01478"/>
    </source>
</evidence>
<dbReference type="InterPro" id="IPR000045">
    <property type="entry name" value="Prepilin_IV_endopep_pep"/>
</dbReference>
<dbReference type="eggNOG" id="COG1989">
    <property type="taxonomic scope" value="Bacteria"/>
</dbReference>
<dbReference type="AlphaFoldDB" id="E1SM36"/>
<evidence type="ECO:0000313" key="4">
    <source>
        <dbReference type="EMBL" id="ADN76554.1"/>
    </source>
</evidence>
<accession>E1SM36</accession>
<dbReference type="GO" id="GO:0006465">
    <property type="term" value="P:signal peptide processing"/>
    <property type="evidence" value="ECO:0007669"/>
    <property type="project" value="TreeGrafter"/>
</dbReference>
<protein>
    <submittedName>
        <fullName evidence="4">Peptidase A24A prepilin type IV</fullName>
    </submittedName>
</protein>
<dbReference type="RefSeq" id="WP_013345860.1">
    <property type="nucleotide sequence ID" value="NC_014541.1"/>
</dbReference>
<evidence type="ECO:0000313" key="5">
    <source>
        <dbReference type="Proteomes" id="UP000006683"/>
    </source>
</evidence>
<evidence type="ECO:0000256" key="2">
    <source>
        <dbReference type="SAM" id="Phobius"/>
    </source>
</evidence>
<feature type="transmembrane region" description="Helical" evidence="2">
    <location>
        <begin position="32"/>
        <end position="50"/>
    </location>
</feature>
<proteinExistence type="inferred from homology"/>
<evidence type="ECO:0000256" key="1">
    <source>
        <dbReference type="ARBA" id="ARBA00005801"/>
    </source>
</evidence>
<reference evidence="4 5" key="1">
    <citation type="journal article" date="2010" name="Stand. Genomic Sci.">
        <title>Complete genome sequence of Ferrimonas balearica type strain (PAT).</title>
        <authorList>
            <person name="Nolan M."/>
            <person name="Sikorski J."/>
            <person name="Davenport K."/>
            <person name="Lucas S."/>
            <person name="Glavina Del Rio T."/>
            <person name="Tice H."/>
            <person name="Cheng J."/>
            <person name="Goodwin L."/>
            <person name="Pitluck S."/>
            <person name="Liolios K."/>
            <person name="Ivanova N."/>
            <person name="Mavromatis K."/>
            <person name="Ovchinnikova G."/>
            <person name="Pati A."/>
            <person name="Chen A."/>
            <person name="Palaniappan K."/>
            <person name="Land M."/>
            <person name="Hauser L."/>
            <person name="Chang Y."/>
            <person name="Jeffries C."/>
            <person name="Tapia R."/>
            <person name="Brettin T."/>
            <person name="Detter J."/>
            <person name="Han C."/>
            <person name="Yasawong M."/>
            <person name="Rohde M."/>
            <person name="Tindall B."/>
            <person name="Goker M."/>
            <person name="Woyke T."/>
            <person name="Bristow J."/>
            <person name="Eisen J."/>
            <person name="Markowitz V."/>
            <person name="Hugenholtz P."/>
            <person name="Kyrpides N."/>
            <person name="Klenk H."/>
            <person name="Lapidus A."/>
        </authorList>
    </citation>
    <scope>NUCLEOTIDE SEQUENCE [LARGE SCALE GENOMIC DNA]</scope>
    <source>
        <strain evidence="5">DSM 9799 / CCM 4581 / KCTC 23876 / PAT</strain>
    </source>
</reference>
<comment type="similarity">
    <text evidence="1">Belongs to the peptidase A24 family.</text>
</comment>
<keyword evidence="2" id="KW-0472">Membrane</keyword>
<feature type="transmembrane region" description="Helical" evidence="2">
    <location>
        <begin position="6"/>
        <end position="25"/>
    </location>
</feature>
<dbReference type="HOGENOM" id="CLU_057101_4_0_6"/>
<feature type="transmembrane region" description="Helical" evidence="2">
    <location>
        <begin position="96"/>
        <end position="118"/>
    </location>
</feature>
<dbReference type="Pfam" id="PF01478">
    <property type="entry name" value="Peptidase_A24"/>
    <property type="match status" value="1"/>
</dbReference>
<dbReference type="InterPro" id="IPR050882">
    <property type="entry name" value="Prepilin_peptidase/N-MTase"/>
</dbReference>
<name>E1SM36_FERBD</name>
<dbReference type="GO" id="GO:0005886">
    <property type="term" value="C:plasma membrane"/>
    <property type="evidence" value="ECO:0007669"/>
    <property type="project" value="TreeGrafter"/>
</dbReference>
<dbReference type="PANTHER" id="PTHR30487">
    <property type="entry name" value="TYPE 4 PREPILIN-LIKE PROTEINS LEADER PEPTIDE-PROCESSING ENZYME"/>
    <property type="match status" value="1"/>
</dbReference>
<dbReference type="KEGG" id="fbl:Fbal_2352"/>
<gene>
    <name evidence="4" type="ordered locus">Fbal_2352</name>
</gene>
<dbReference type="PANTHER" id="PTHR30487:SF0">
    <property type="entry name" value="PREPILIN LEADER PEPTIDASE_N-METHYLTRANSFERASE-RELATED"/>
    <property type="match status" value="1"/>
</dbReference>
<dbReference type="OrthoDB" id="5508079at2"/>
<keyword evidence="5" id="KW-1185">Reference proteome</keyword>
<feature type="transmembrane region" description="Helical" evidence="2">
    <location>
        <begin position="56"/>
        <end position="75"/>
    </location>
</feature>
<dbReference type="STRING" id="550540.Fbal_2352"/>
<keyword evidence="2" id="KW-0812">Transmembrane</keyword>
<dbReference type="EMBL" id="CP002209">
    <property type="protein sequence ID" value="ADN76554.1"/>
    <property type="molecule type" value="Genomic_DNA"/>
</dbReference>
<organism evidence="4 5">
    <name type="scientific">Ferrimonas balearica (strain DSM 9799 / CCM 4581 / KCTC 23876 / PAT)</name>
    <dbReference type="NCBI Taxonomy" id="550540"/>
    <lineage>
        <taxon>Bacteria</taxon>
        <taxon>Pseudomonadati</taxon>
        <taxon>Pseudomonadota</taxon>
        <taxon>Gammaproteobacteria</taxon>
        <taxon>Alteromonadales</taxon>
        <taxon>Ferrimonadaceae</taxon>
        <taxon>Ferrimonas</taxon>
    </lineage>
</organism>
<dbReference type="GO" id="GO:0004190">
    <property type="term" value="F:aspartic-type endopeptidase activity"/>
    <property type="evidence" value="ECO:0007669"/>
    <property type="project" value="InterPro"/>
</dbReference>
<keyword evidence="2" id="KW-1133">Transmembrane helix</keyword>
<sequence>MSSITPYDSVQTGLIVVGFALALVCDLRTQRIPNVLALLALFSGLSFHLYHSGLAGAGIALAGAAVALLMVPLYAKGFIGAGDVKLMMGMGALMGPVLSLWVLALGIVCGALVAPLLAVNQVGWDGLTATAKRYYQCFMTRQYFAPEQGEAAATRVPYAPALAMGWVLTQWLSLPGL</sequence>